<gene>
    <name evidence="3" type="ORF">SH1V18_43130</name>
</gene>
<dbReference type="AlphaFoldDB" id="A0A9W6DHU9"/>
<feature type="transmembrane region" description="Helical" evidence="1">
    <location>
        <begin position="40"/>
        <end position="63"/>
    </location>
</feature>
<keyword evidence="1" id="KW-0812">Transmembrane</keyword>
<accession>A0A9W6DHU9</accession>
<sequence>MTNIERNHPLYILKQAINGILTQIVFIIIAFTYLNKHIGTFFSALIIATFIILYIVYSVLAWYKTTFYFSENSIFYQKGILNINKREVPIERITTIDTSQGLFERIFNLSNIKVDTENVKAEKSEIKLTLSKEKAMILKQKLLDKDIEKSTEETSEYNLYKLSLKDLILYSIVSNSIFQGIIVIFAIYNYLDDIRDITSFDSLEYINQFKFEGYVIAVLILSAVLISLIISFIKNCIKYSYYTVGVENNKINISHGLISKKNYCFDKDKVKGIHIKQKLIMQLFHVSTIEIESIGYGDEKGERAVLYPFCSNKLRDRIIDDIVPEFNYDGNVNHASKNSYIRFIFMRLLITVIIAGIATYNINYGFISIILVGIALLLGHMEYKNTGIGMSDDLVYLSYKGFRKKQSIVKISSIQTLTMSHNYFQKNKCICNYTINIWGAILGKNITVKNIRNNLFESYVDKL</sequence>
<evidence type="ECO:0000313" key="3">
    <source>
        <dbReference type="EMBL" id="GKX31833.1"/>
    </source>
</evidence>
<keyword evidence="1" id="KW-1133">Transmembrane helix</keyword>
<dbReference type="EMBL" id="BRLB01000022">
    <property type="protein sequence ID" value="GKX31833.1"/>
    <property type="molecule type" value="Genomic_DNA"/>
</dbReference>
<dbReference type="Pfam" id="PF03703">
    <property type="entry name" value="bPH_2"/>
    <property type="match status" value="2"/>
</dbReference>
<feature type="transmembrane region" description="Helical" evidence="1">
    <location>
        <begin position="340"/>
        <end position="358"/>
    </location>
</feature>
<proteinExistence type="predicted"/>
<feature type="transmembrane region" description="Helical" evidence="1">
    <location>
        <begin position="167"/>
        <end position="191"/>
    </location>
</feature>
<evidence type="ECO:0000259" key="2">
    <source>
        <dbReference type="Pfam" id="PF03703"/>
    </source>
</evidence>
<feature type="transmembrane region" description="Helical" evidence="1">
    <location>
        <begin position="211"/>
        <end position="233"/>
    </location>
</feature>
<dbReference type="InterPro" id="IPR005182">
    <property type="entry name" value="YdbS-like_PH"/>
</dbReference>
<feature type="domain" description="YdbS-like PH" evidence="2">
    <location>
        <begin position="244"/>
        <end position="308"/>
    </location>
</feature>
<feature type="transmembrane region" description="Helical" evidence="1">
    <location>
        <begin position="364"/>
        <end position="381"/>
    </location>
</feature>
<feature type="transmembrane region" description="Helical" evidence="1">
    <location>
        <begin position="12"/>
        <end position="34"/>
    </location>
</feature>
<dbReference type="PIRSF" id="PIRSF026631">
    <property type="entry name" value="UCP026631"/>
    <property type="match status" value="1"/>
</dbReference>
<name>A0A9W6DHU9_9FIRM</name>
<dbReference type="PANTHER" id="PTHR34473:SF2">
    <property type="entry name" value="UPF0699 TRANSMEMBRANE PROTEIN YDBT"/>
    <property type="match status" value="1"/>
</dbReference>
<reference evidence="3" key="1">
    <citation type="submission" date="2022-06" db="EMBL/GenBank/DDBJ databases">
        <title>Vallitalea longa sp. nov., an anaerobic bacterium isolated from marine sediment.</title>
        <authorList>
            <person name="Hirano S."/>
            <person name="Terahara T."/>
            <person name="Mori K."/>
            <person name="Hamada M."/>
            <person name="Matsumoto R."/>
            <person name="Kobayashi T."/>
        </authorList>
    </citation>
    <scope>NUCLEOTIDE SEQUENCE</scope>
    <source>
        <strain evidence="3">SH18-1</strain>
    </source>
</reference>
<dbReference type="PANTHER" id="PTHR34473">
    <property type="entry name" value="UPF0699 TRANSMEMBRANE PROTEIN YDBS"/>
    <property type="match status" value="1"/>
</dbReference>
<organism evidence="3 4">
    <name type="scientific">Vallitalea longa</name>
    <dbReference type="NCBI Taxonomy" id="2936439"/>
    <lineage>
        <taxon>Bacteria</taxon>
        <taxon>Bacillati</taxon>
        <taxon>Bacillota</taxon>
        <taxon>Clostridia</taxon>
        <taxon>Lachnospirales</taxon>
        <taxon>Vallitaleaceae</taxon>
        <taxon>Vallitalea</taxon>
    </lineage>
</organism>
<protein>
    <recommendedName>
        <fullName evidence="2">YdbS-like PH domain-containing protein</fullName>
    </recommendedName>
</protein>
<dbReference type="InterPro" id="IPR014529">
    <property type="entry name" value="UCP026631"/>
</dbReference>
<evidence type="ECO:0000256" key="1">
    <source>
        <dbReference type="SAM" id="Phobius"/>
    </source>
</evidence>
<dbReference type="Proteomes" id="UP001144256">
    <property type="component" value="Unassembled WGS sequence"/>
</dbReference>
<feature type="domain" description="YdbS-like PH" evidence="2">
    <location>
        <begin position="62"/>
        <end position="120"/>
    </location>
</feature>
<comment type="caution">
    <text evidence="3">The sequence shown here is derived from an EMBL/GenBank/DDBJ whole genome shotgun (WGS) entry which is preliminary data.</text>
</comment>
<keyword evidence="1" id="KW-0472">Membrane</keyword>
<evidence type="ECO:0000313" key="4">
    <source>
        <dbReference type="Proteomes" id="UP001144256"/>
    </source>
</evidence>
<keyword evidence="4" id="KW-1185">Reference proteome</keyword>